<dbReference type="SUPFAM" id="SSF46689">
    <property type="entry name" value="Homeodomain-like"/>
    <property type="match status" value="1"/>
</dbReference>
<keyword evidence="4" id="KW-0010">Activator</keyword>
<name>A0A6A6ECS9_9PEZI</name>
<dbReference type="Gene3D" id="1.10.10.60">
    <property type="entry name" value="Homeodomain-like"/>
    <property type="match status" value="1"/>
</dbReference>
<comment type="cofactor">
    <cofactor evidence="1">
        <name>Zn(2+)</name>
        <dbReference type="ChEBI" id="CHEBI:29105"/>
    </cofactor>
</comment>
<keyword evidence="8" id="KW-1185">Reference proteome</keyword>
<accession>A0A6A6ECS9</accession>
<dbReference type="GO" id="GO:0032259">
    <property type="term" value="P:methylation"/>
    <property type="evidence" value="ECO:0007669"/>
    <property type="project" value="UniProtKB-KW"/>
</dbReference>
<dbReference type="PROSITE" id="PS01124">
    <property type="entry name" value="HTH_ARAC_FAMILY_2"/>
    <property type="match status" value="1"/>
</dbReference>
<dbReference type="InterPro" id="IPR035451">
    <property type="entry name" value="Ada-like_dom_sf"/>
</dbReference>
<dbReference type="Pfam" id="PF02805">
    <property type="entry name" value="Ada_Zn_binding"/>
    <property type="match status" value="1"/>
</dbReference>
<evidence type="ECO:0000256" key="4">
    <source>
        <dbReference type="ARBA" id="ARBA00023159"/>
    </source>
</evidence>
<dbReference type="GO" id="GO:0003700">
    <property type="term" value="F:DNA-binding transcription factor activity"/>
    <property type="evidence" value="ECO:0007669"/>
    <property type="project" value="InterPro"/>
</dbReference>
<feature type="non-terminal residue" evidence="7">
    <location>
        <position position="174"/>
    </location>
</feature>
<evidence type="ECO:0000259" key="6">
    <source>
        <dbReference type="PROSITE" id="PS01124"/>
    </source>
</evidence>
<feature type="domain" description="HTH araC/xylS-type" evidence="6">
    <location>
        <begin position="85"/>
        <end position="134"/>
    </location>
</feature>
<dbReference type="GO" id="GO:0008168">
    <property type="term" value="F:methyltransferase activity"/>
    <property type="evidence" value="ECO:0007669"/>
    <property type="project" value="UniProtKB-KW"/>
</dbReference>
<evidence type="ECO:0000256" key="1">
    <source>
        <dbReference type="ARBA" id="ARBA00001947"/>
    </source>
</evidence>
<evidence type="ECO:0000256" key="2">
    <source>
        <dbReference type="ARBA" id="ARBA00022603"/>
    </source>
</evidence>
<dbReference type="GO" id="GO:0043565">
    <property type="term" value="F:sequence-specific DNA binding"/>
    <property type="evidence" value="ECO:0007669"/>
    <property type="project" value="InterPro"/>
</dbReference>
<evidence type="ECO:0000256" key="5">
    <source>
        <dbReference type="ARBA" id="ARBA00023163"/>
    </source>
</evidence>
<gene>
    <name evidence="7" type="ORF">K469DRAFT_482321</name>
</gene>
<protein>
    <recommendedName>
        <fullName evidence="6">HTH araC/xylS-type domain-containing protein</fullName>
    </recommendedName>
</protein>
<dbReference type="GO" id="GO:0008270">
    <property type="term" value="F:zinc ion binding"/>
    <property type="evidence" value="ECO:0007669"/>
    <property type="project" value="InterPro"/>
</dbReference>
<keyword evidence="3" id="KW-0805">Transcription regulation</keyword>
<dbReference type="OrthoDB" id="2447880at2759"/>
<dbReference type="Proteomes" id="UP000800200">
    <property type="component" value="Unassembled WGS sequence"/>
</dbReference>
<evidence type="ECO:0000313" key="7">
    <source>
        <dbReference type="EMBL" id="KAF2187616.1"/>
    </source>
</evidence>
<keyword evidence="5" id="KW-0804">Transcription</keyword>
<evidence type="ECO:0000313" key="8">
    <source>
        <dbReference type="Proteomes" id="UP000800200"/>
    </source>
</evidence>
<dbReference type="InterPro" id="IPR009057">
    <property type="entry name" value="Homeodomain-like_sf"/>
</dbReference>
<sequence length="174" mass="19097">MSFTTDQSRWRALTVRDANANGHFVYSVKSTGIYCRPTCPARLARRANVGFYKTSAEAEAAGFRACKRCKPEAGTIDDPQERAVAKACALIEEALQGSKPKSIKLQDLAKSVGLTPRYFHKIFKDKTGMTPKEYAKSKAQGLEGAGAIPVSTEGQTMFESLDLESFDFTDLMNL</sequence>
<dbReference type="EMBL" id="ML994626">
    <property type="protein sequence ID" value="KAF2187616.1"/>
    <property type="molecule type" value="Genomic_DNA"/>
</dbReference>
<reference evidence="7" key="1">
    <citation type="journal article" date="2020" name="Stud. Mycol.">
        <title>101 Dothideomycetes genomes: a test case for predicting lifestyles and emergence of pathogens.</title>
        <authorList>
            <person name="Haridas S."/>
            <person name="Albert R."/>
            <person name="Binder M."/>
            <person name="Bloem J."/>
            <person name="Labutti K."/>
            <person name="Salamov A."/>
            <person name="Andreopoulos B."/>
            <person name="Baker S."/>
            <person name="Barry K."/>
            <person name="Bills G."/>
            <person name="Bluhm B."/>
            <person name="Cannon C."/>
            <person name="Castanera R."/>
            <person name="Culley D."/>
            <person name="Daum C."/>
            <person name="Ezra D."/>
            <person name="Gonzalez J."/>
            <person name="Henrissat B."/>
            <person name="Kuo A."/>
            <person name="Liang C."/>
            <person name="Lipzen A."/>
            <person name="Lutzoni F."/>
            <person name="Magnuson J."/>
            <person name="Mondo S."/>
            <person name="Nolan M."/>
            <person name="Ohm R."/>
            <person name="Pangilinan J."/>
            <person name="Park H.-J."/>
            <person name="Ramirez L."/>
            <person name="Alfaro M."/>
            <person name="Sun H."/>
            <person name="Tritt A."/>
            <person name="Yoshinaga Y."/>
            <person name="Zwiers L.-H."/>
            <person name="Turgeon B."/>
            <person name="Goodwin S."/>
            <person name="Spatafora J."/>
            <person name="Crous P."/>
            <person name="Grigoriev I."/>
        </authorList>
    </citation>
    <scope>NUCLEOTIDE SEQUENCE</scope>
    <source>
        <strain evidence="7">CBS 207.26</strain>
    </source>
</reference>
<dbReference type="Gene3D" id="3.40.10.10">
    <property type="entry name" value="DNA Methylphosphotriester Repair Domain"/>
    <property type="match status" value="1"/>
</dbReference>
<dbReference type="InterPro" id="IPR004026">
    <property type="entry name" value="Ada_DNA_repair_Zn-bd"/>
</dbReference>
<dbReference type="AlphaFoldDB" id="A0A6A6ECS9"/>
<keyword evidence="2" id="KW-0489">Methyltransferase</keyword>
<dbReference type="SUPFAM" id="SSF57884">
    <property type="entry name" value="Ada DNA repair protein, N-terminal domain (N-Ada 10)"/>
    <property type="match status" value="1"/>
</dbReference>
<proteinExistence type="predicted"/>
<keyword evidence="2" id="KW-0808">Transferase</keyword>
<dbReference type="GO" id="GO:0006281">
    <property type="term" value="P:DNA repair"/>
    <property type="evidence" value="ECO:0007669"/>
    <property type="project" value="InterPro"/>
</dbReference>
<dbReference type="InterPro" id="IPR018060">
    <property type="entry name" value="HTH_AraC"/>
</dbReference>
<organism evidence="7 8">
    <name type="scientific">Zopfia rhizophila CBS 207.26</name>
    <dbReference type="NCBI Taxonomy" id="1314779"/>
    <lineage>
        <taxon>Eukaryota</taxon>
        <taxon>Fungi</taxon>
        <taxon>Dikarya</taxon>
        <taxon>Ascomycota</taxon>
        <taxon>Pezizomycotina</taxon>
        <taxon>Dothideomycetes</taxon>
        <taxon>Dothideomycetes incertae sedis</taxon>
        <taxon>Zopfiaceae</taxon>
        <taxon>Zopfia</taxon>
    </lineage>
</organism>
<dbReference type="Pfam" id="PF00165">
    <property type="entry name" value="HTH_AraC"/>
    <property type="match status" value="1"/>
</dbReference>
<evidence type="ECO:0000256" key="3">
    <source>
        <dbReference type="ARBA" id="ARBA00023015"/>
    </source>
</evidence>